<dbReference type="OMA" id="FPMSPQV"/>
<feature type="region of interest" description="Disordered" evidence="1">
    <location>
        <begin position="1"/>
        <end position="36"/>
    </location>
</feature>
<evidence type="ECO:0000256" key="1">
    <source>
        <dbReference type="SAM" id="MobiDB-lite"/>
    </source>
</evidence>
<dbReference type="EnsemblPlants" id="Kaladp0091s0162.1.v1.1">
    <property type="protein sequence ID" value="Kaladp0091s0162.1.v1.1.CDS.1"/>
    <property type="gene ID" value="Kaladp0091s0162.v1.1"/>
</dbReference>
<name>A0A7N0UW76_KALFE</name>
<feature type="compositionally biased region" description="Basic and acidic residues" evidence="1">
    <location>
        <begin position="12"/>
        <end position="21"/>
    </location>
</feature>
<evidence type="ECO:0000313" key="3">
    <source>
        <dbReference type="Proteomes" id="UP000594263"/>
    </source>
</evidence>
<proteinExistence type="predicted"/>
<dbReference type="AlphaFoldDB" id="A0A7N0UW76"/>
<dbReference type="PANTHER" id="PTHR35291">
    <property type="entry name" value="PROTEIN SHROOM-LIKE"/>
    <property type="match status" value="1"/>
</dbReference>
<reference evidence="2" key="1">
    <citation type="submission" date="2021-01" db="UniProtKB">
        <authorList>
            <consortium name="EnsemblPlants"/>
        </authorList>
    </citation>
    <scope>IDENTIFICATION</scope>
</reference>
<dbReference type="PANTHER" id="PTHR35291:SF3">
    <property type="entry name" value="PROTEIN SHROOM-LIKE"/>
    <property type="match status" value="1"/>
</dbReference>
<keyword evidence="3" id="KW-1185">Reference proteome</keyword>
<organism evidence="2 3">
    <name type="scientific">Kalanchoe fedtschenkoi</name>
    <name type="common">Lavender scallops</name>
    <name type="synonym">South American air plant</name>
    <dbReference type="NCBI Taxonomy" id="63787"/>
    <lineage>
        <taxon>Eukaryota</taxon>
        <taxon>Viridiplantae</taxon>
        <taxon>Streptophyta</taxon>
        <taxon>Embryophyta</taxon>
        <taxon>Tracheophyta</taxon>
        <taxon>Spermatophyta</taxon>
        <taxon>Magnoliopsida</taxon>
        <taxon>eudicotyledons</taxon>
        <taxon>Gunneridae</taxon>
        <taxon>Pentapetalae</taxon>
        <taxon>Saxifragales</taxon>
        <taxon>Crassulaceae</taxon>
        <taxon>Kalanchoe</taxon>
    </lineage>
</organism>
<protein>
    <submittedName>
        <fullName evidence="2">Uncharacterized protein</fullName>
    </submittedName>
</protein>
<accession>A0A7N0UW76</accession>
<dbReference type="Gramene" id="Kaladp0091s0162.1.v1.1">
    <property type="protein sequence ID" value="Kaladp0091s0162.1.v1.1.CDS.1"/>
    <property type="gene ID" value="Kaladp0091s0162.v1.1"/>
</dbReference>
<dbReference type="Proteomes" id="UP000594263">
    <property type="component" value="Unplaced"/>
</dbReference>
<sequence length="125" mass="13896">MIRALSTNRSRRGYDRLEADHQLQQNEDGGDENVSKLKRVTSLPAWKTFGGASKHASSEPAPPQPNGLAKSVSKKVSKTHPIFGLLDLRNKKKATAKPEFARYLAYLKEGGLWDASSNQPVIYFK</sequence>
<feature type="region of interest" description="Disordered" evidence="1">
    <location>
        <begin position="49"/>
        <end position="74"/>
    </location>
</feature>
<evidence type="ECO:0000313" key="2">
    <source>
        <dbReference type="EnsemblPlants" id="Kaladp0091s0162.1.v1.1.CDS.1"/>
    </source>
</evidence>